<dbReference type="OrthoDB" id="10046613at2759"/>
<dbReference type="EMBL" id="DS235780">
    <property type="protein sequence ID" value="EEB16902.1"/>
    <property type="molecule type" value="Genomic_DNA"/>
</dbReference>
<dbReference type="CTD" id="8231179"/>
<dbReference type="GO" id="GO:0005576">
    <property type="term" value="C:extracellular region"/>
    <property type="evidence" value="ECO:0007669"/>
    <property type="project" value="UniProtKB-SubCell"/>
</dbReference>
<dbReference type="HOGENOM" id="CLU_1962214_0_0_1"/>
<organism>
    <name type="scientific">Pediculus humanus subsp. corporis</name>
    <name type="common">Body louse</name>
    <dbReference type="NCBI Taxonomy" id="121224"/>
    <lineage>
        <taxon>Eukaryota</taxon>
        <taxon>Metazoa</taxon>
        <taxon>Ecdysozoa</taxon>
        <taxon>Arthropoda</taxon>
        <taxon>Hexapoda</taxon>
        <taxon>Insecta</taxon>
        <taxon>Pterygota</taxon>
        <taxon>Neoptera</taxon>
        <taxon>Paraneoptera</taxon>
        <taxon>Psocodea</taxon>
        <taxon>Troctomorpha</taxon>
        <taxon>Phthiraptera</taxon>
        <taxon>Anoplura</taxon>
        <taxon>Pediculidae</taxon>
        <taxon>Pediculus</taxon>
    </lineage>
</organism>
<keyword evidence="5" id="KW-0325">Glycoprotein</keyword>
<evidence type="ECO:0000256" key="3">
    <source>
        <dbReference type="ARBA" id="ARBA00022525"/>
    </source>
</evidence>
<dbReference type="PANTHER" id="PTHR31703:SF2">
    <property type="entry name" value="UPF0669 PROTEIN C6ORF120"/>
    <property type="match status" value="1"/>
</dbReference>
<dbReference type="Pfam" id="PF17065">
    <property type="entry name" value="UPF0669"/>
    <property type="match status" value="1"/>
</dbReference>
<dbReference type="RefSeq" id="XP_002429640.1">
    <property type="nucleotide sequence ID" value="XM_002429595.1"/>
</dbReference>
<dbReference type="GeneID" id="8231179"/>
<dbReference type="EnsemblMetazoa" id="PHUM445540-RA">
    <property type="protein sequence ID" value="PHUM445540-PA"/>
    <property type="gene ID" value="PHUM445540"/>
</dbReference>
<gene>
    <name evidence="7" type="primary">8231179</name>
    <name evidence="6" type="ORF">Phum_PHUM445540</name>
</gene>
<reference evidence="6" key="1">
    <citation type="submission" date="2007-04" db="EMBL/GenBank/DDBJ databases">
        <title>Annotation of Pediculus humanus corporis strain USDA.</title>
        <authorList>
            <person name="Kirkness E."/>
            <person name="Hannick L."/>
            <person name="Hass B."/>
            <person name="Bruggner R."/>
            <person name="Lawson D."/>
            <person name="Bidwell S."/>
            <person name="Joardar V."/>
            <person name="Caler E."/>
            <person name="Walenz B."/>
            <person name="Inman J."/>
            <person name="Schobel S."/>
            <person name="Galinsky K."/>
            <person name="Amedeo P."/>
            <person name="Strausberg R."/>
        </authorList>
    </citation>
    <scope>NUCLEOTIDE SEQUENCE</scope>
    <source>
        <strain evidence="6">USDA</strain>
    </source>
</reference>
<evidence type="ECO:0000313" key="7">
    <source>
        <dbReference type="EnsemblMetazoa" id="PHUM445540-PA"/>
    </source>
</evidence>
<evidence type="ECO:0000256" key="4">
    <source>
        <dbReference type="ARBA" id="ARBA00022729"/>
    </source>
</evidence>
<evidence type="ECO:0000256" key="2">
    <source>
        <dbReference type="ARBA" id="ARBA00008960"/>
    </source>
</evidence>
<reference evidence="7" key="3">
    <citation type="submission" date="2021-02" db="UniProtKB">
        <authorList>
            <consortium name="EnsemblMetazoa"/>
        </authorList>
    </citation>
    <scope>IDENTIFICATION</scope>
    <source>
        <strain evidence="7">USDA</strain>
    </source>
</reference>
<accession>E0VU46</accession>
<evidence type="ECO:0000256" key="1">
    <source>
        <dbReference type="ARBA" id="ARBA00004613"/>
    </source>
</evidence>
<keyword evidence="3" id="KW-0964">Secreted</keyword>
<comment type="similarity">
    <text evidence="2">Belongs to the UPF0669 family.</text>
</comment>
<dbReference type="PANTHER" id="PTHR31703">
    <property type="entry name" value="UPF0669 PROTEIN C6ORF120"/>
    <property type="match status" value="1"/>
</dbReference>
<evidence type="ECO:0000256" key="5">
    <source>
        <dbReference type="ARBA" id="ARBA00023180"/>
    </source>
</evidence>
<dbReference type="AlphaFoldDB" id="E0VU46"/>
<keyword evidence="8" id="KW-1185">Reference proteome</keyword>
<keyword evidence="4" id="KW-0732">Signal</keyword>
<name>E0VU46_PEDHC</name>
<proteinExistence type="inferred from homology"/>
<evidence type="ECO:0000313" key="8">
    <source>
        <dbReference type="Proteomes" id="UP000009046"/>
    </source>
</evidence>
<dbReference type="VEuPathDB" id="VectorBase:PHUM445540"/>
<evidence type="ECO:0000313" key="6">
    <source>
        <dbReference type="EMBL" id="EEB16902.1"/>
    </source>
</evidence>
<dbReference type="Proteomes" id="UP000009046">
    <property type="component" value="Unassembled WGS sequence"/>
</dbReference>
<protein>
    <submittedName>
        <fullName evidence="6 7">Uncharacterized protein</fullName>
    </submittedName>
</protein>
<reference evidence="6" key="2">
    <citation type="submission" date="2007-04" db="EMBL/GenBank/DDBJ databases">
        <title>The genome of the human body louse.</title>
        <authorList>
            <consortium name="The Human Body Louse Genome Consortium"/>
            <person name="Kirkness E."/>
            <person name="Walenz B."/>
            <person name="Hass B."/>
            <person name="Bruggner R."/>
            <person name="Strausberg R."/>
        </authorList>
    </citation>
    <scope>NUCLEOTIDE SEQUENCE</scope>
    <source>
        <strain evidence="6">USDA</strain>
    </source>
</reference>
<dbReference type="InParanoid" id="E0VU46"/>
<dbReference type="KEGG" id="phu:Phum_PHUM445540"/>
<dbReference type="EMBL" id="AAZO01005441">
    <property type="status" value="NOT_ANNOTATED_CDS"/>
    <property type="molecule type" value="Genomic_DNA"/>
</dbReference>
<comment type="subcellular location">
    <subcellularLocation>
        <location evidence="1">Secreted</location>
    </subcellularLocation>
</comment>
<dbReference type="InterPro" id="IPR031420">
    <property type="entry name" value="UPF0669"/>
</dbReference>
<sequence length="128" mass="14504">MADVTHSLIEGRYQFLSAVTGKVSQGKYIYYNATVPGTILLELTSISGDADLYVSQKTKNPTWDHPNNYCLQSVTFSLVDDSHDLFSSNSYDEKIDKFYFHIDDESSIKKQKIDNKLDNNNNLAQHSS</sequence>